<feature type="region of interest" description="Disordered" evidence="1">
    <location>
        <begin position="32"/>
        <end position="77"/>
    </location>
</feature>
<reference evidence="2 3" key="1">
    <citation type="submission" date="2024-01" db="EMBL/GenBank/DDBJ databases">
        <title>A draft genome for the cacao thread blight pathogen Marasmiellus scandens.</title>
        <authorList>
            <person name="Baruah I.K."/>
            <person name="Leung J."/>
            <person name="Bukari Y."/>
            <person name="Amoako-Attah I."/>
            <person name="Meinhardt L.W."/>
            <person name="Bailey B.A."/>
            <person name="Cohen S.P."/>
        </authorList>
    </citation>
    <scope>NUCLEOTIDE SEQUENCE [LARGE SCALE GENOMIC DNA]</scope>
    <source>
        <strain evidence="2 3">GH-19</strain>
    </source>
</reference>
<gene>
    <name evidence="2" type="ORF">VKT23_008952</name>
</gene>
<accession>A0ABR1JIK6</accession>
<sequence length="77" mass="8598">MISYQIYTTLQWVSYNHIYREPPIITLATPKANTKAAPAPSEGAPLSLTSAEELKPEDPDDEGEEEELPEELDEPRA</sequence>
<dbReference type="Proteomes" id="UP001498398">
    <property type="component" value="Unassembled WGS sequence"/>
</dbReference>
<comment type="caution">
    <text evidence="2">The sequence shown here is derived from an EMBL/GenBank/DDBJ whole genome shotgun (WGS) entry which is preliminary data.</text>
</comment>
<keyword evidence="3" id="KW-1185">Reference proteome</keyword>
<organism evidence="2 3">
    <name type="scientific">Marasmiellus scandens</name>
    <dbReference type="NCBI Taxonomy" id="2682957"/>
    <lineage>
        <taxon>Eukaryota</taxon>
        <taxon>Fungi</taxon>
        <taxon>Dikarya</taxon>
        <taxon>Basidiomycota</taxon>
        <taxon>Agaricomycotina</taxon>
        <taxon>Agaricomycetes</taxon>
        <taxon>Agaricomycetidae</taxon>
        <taxon>Agaricales</taxon>
        <taxon>Marasmiineae</taxon>
        <taxon>Omphalotaceae</taxon>
        <taxon>Marasmiellus</taxon>
    </lineage>
</organism>
<feature type="compositionally biased region" description="Acidic residues" evidence="1">
    <location>
        <begin position="58"/>
        <end position="77"/>
    </location>
</feature>
<name>A0ABR1JIK6_9AGAR</name>
<proteinExistence type="predicted"/>
<evidence type="ECO:0000313" key="2">
    <source>
        <dbReference type="EMBL" id="KAK7461024.1"/>
    </source>
</evidence>
<dbReference type="EMBL" id="JBANRG010000014">
    <property type="protein sequence ID" value="KAK7461024.1"/>
    <property type="molecule type" value="Genomic_DNA"/>
</dbReference>
<protein>
    <submittedName>
        <fullName evidence="2">Uncharacterized protein</fullName>
    </submittedName>
</protein>
<evidence type="ECO:0000256" key="1">
    <source>
        <dbReference type="SAM" id="MobiDB-lite"/>
    </source>
</evidence>
<evidence type="ECO:0000313" key="3">
    <source>
        <dbReference type="Proteomes" id="UP001498398"/>
    </source>
</evidence>